<dbReference type="Gene3D" id="3.40.50.720">
    <property type="entry name" value="NAD(P)-binding Rossmann-like Domain"/>
    <property type="match status" value="1"/>
</dbReference>
<evidence type="ECO:0000256" key="4">
    <source>
        <dbReference type="ARBA" id="ARBA00023002"/>
    </source>
</evidence>
<keyword evidence="3 6" id="KW-0521">NADP</keyword>
<evidence type="ECO:0000259" key="10">
    <source>
        <dbReference type="Pfam" id="PF18317"/>
    </source>
</evidence>
<dbReference type="FunFam" id="3.40.50.720:FF:000086">
    <property type="entry name" value="Quinate/shikimate dehydrogenase"/>
    <property type="match status" value="1"/>
</dbReference>
<dbReference type="InterPro" id="IPR011342">
    <property type="entry name" value="Shikimate_DH"/>
</dbReference>
<dbReference type="GO" id="GO:0004764">
    <property type="term" value="F:shikimate 3-dehydrogenase (NADP+) activity"/>
    <property type="evidence" value="ECO:0007669"/>
    <property type="project" value="UniProtKB-UniRule"/>
</dbReference>
<feature type="active site" description="Proton acceptor" evidence="6">
    <location>
        <position position="70"/>
    </location>
</feature>
<feature type="binding site" evidence="6">
    <location>
        <position position="91"/>
    </location>
    <ligand>
        <name>shikimate</name>
        <dbReference type="ChEBI" id="CHEBI:36208"/>
    </ligand>
</feature>
<protein>
    <recommendedName>
        <fullName evidence="1 6">Shikimate dehydrogenase (NADP(+))</fullName>
        <shortName evidence="6">SDH</shortName>
        <ecNumber evidence="1 6">1.1.1.25</ecNumber>
    </recommendedName>
</protein>
<evidence type="ECO:0000256" key="2">
    <source>
        <dbReference type="ARBA" id="ARBA00022605"/>
    </source>
</evidence>
<feature type="binding site" evidence="6">
    <location>
        <position position="255"/>
    </location>
    <ligand>
        <name>shikimate</name>
        <dbReference type="ChEBI" id="CHEBI:36208"/>
    </ligand>
</feature>
<dbReference type="Gene3D" id="3.40.50.10860">
    <property type="entry name" value="Leucine Dehydrogenase, chain A, domain 1"/>
    <property type="match status" value="1"/>
</dbReference>
<dbReference type="GO" id="GO:0009073">
    <property type="term" value="P:aromatic amino acid family biosynthetic process"/>
    <property type="evidence" value="ECO:0007669"/>
    <property type="project" value="UniProtKB-KW"/>
</dbReference>
<organism evidence="11 12">
    <name type="scientific">candidate division MSBL1 archaeon SCGC-AAA382F02</name>
    <dbReference type="NCBI Taxonomy" id="1698282"/>
    <lineage>
        <taxon>Archaea</taxon>
        <taxon>Methanobacteriati</taxon>
        <taxon>Methanobacteriota</taxon>
        <taxon>candidate division MSBL1</taxon>
    </lineage>
</organism>
<dbReference type="AlphaFoldDB" id="A0A133VJA5"/>
<dbReference type="Pfam" id="PF08501">
    <property type="entry name" value="Shikimate_dh_N"/>
    <property type="match status" value="1"/>
</dbReference>
<accession>A0A133VJA5</accession>
<dbReference type="PANTHER" id="PTHR21089">
    <property type="entry name" value="SHIKIMATE DEHYDROGENASE"/>
    <property type="match status" value="1"/>
</dbReference>
<evidence type="ECO:0000256" key="3">
    <source>
        <dbReference type="ARBA" id="ARBA00022857"/>
    </source>
</evidence>
<keyword evidence="4 6" id="KW-0560">Oxidoreductase</keyword>
<feature type="coiled-coil region" evidence="7">
    <location>
        <begin position="152"/>
        <end position="194"/>
    </location>
</feature>
<gene>
    <name evidence="6" type="primary">aroE</name>
    <name evidence="11" type="ORF">AKJ53_00105</name>
</gene>
<dbReference type="InterPro" id="IPR022893">
    <property type="entry name" value="Shikimate_DH_fam"/>
</dbReference>
<dbReference type="SUPFAM" id="SSF51735">
    <property type="entry name" value="NAD(P)-binding Rossmann-fold domains"/>
    <property type="match status" value="1"/>
</dbReference>
<keyword evidence="2 6" id="KW-0028">Amino-acid biosynthesis</keyword>
<dbReference type="SUPFAM" id="SSF53223">
    <property type="entry name" value="Aminoacid dehydrogenase-like, N-terminal domain"/>
    <property type="match status" value="1"/>
</dbReference>
<feature type="binding site" evidence="6">
    <location>
        <position position="66"/>
    </location>
    <ligand>
        <name>shikimate</name>
        <dbReference type="ChEBI" id="CHEBI:36208"/>
    </ligand>
</feature>
<comment type="function">
    <text evidence="6">Involved in the biosynthesis of the chorismate, which leads to the biosynthesis of aromatic amino acids. Catalyzes the reversible NADPH linked reduction of 3-dehydroshikimate (DHSA) to yield shikimate (SA).</text>
</comment>
<dbReference type="HAMAP" id="MF_00222">
    <property type="entry name" value="Shikimate_DH_AroE"/>
    <property type="match status" value="1"/>
</dbReference>
<dbReference type="GO" id="GO:0050661">
    <property type="term" value="F:NADP binding"/>
    <property type="evidence" value="ECO:0007669"/>
    <property type="project" value="InterPro"/>
</dbReference>
<reference evidence="11 12" key="1">
    <citation type="journal article" date="2016" name="Sci. Rep.">
        <title>Metabolic traits of an uncultured archaeal lineage -MSBL1- from brine pools of the Red Sea.</title>
        <authorList>
            <person name="Mwirichia R."/>
            <person name="Alam I."/>
            <person name="Rashid M."/>
            <person name="Vinu M."/>
            <person name="Ba-Alawi W."/>
            <person name="Anthony Kamau A."/>
            <person name="Kamanda Ngugi D."/>
            <person name="Goker M."/>
            <person name="Klenk H.P."/>
            <person name="Bajic V."/>
            <person name="Stingl U."/>
        </authorList>
    </citation>
    <scope>NUCLEOTIDE SEQUENCE [LARGE SCALE GENOMIC DNA]</scope>
    <source>
        <strain evidence="11">SCGC-AAA382F02</strain>
    </source>
</reference>
<evidence type="ECO:0000313" key="11">
    <source>
        <dbReference type="EMBL" id="KXB06507.1"/>
    </source>
</evidence>
<dbReference type="PANTHER" id="PTHR21089:SF1">
    <property type="entry name" value="BIFUNCTIONAL 3-DEHYDROQUINATE DEHYDRATASE_SHIKIMATE DEHYDROGENASE, CHLOROPLASTIC"/>
    <property type="match status" value="1"/>
</dbReference>
<keyword evidence="5 6" id="KW-0057">Aromatic amino acid biosynthesis</keyword>
<dbReference type="EC" id="1.1.1.25" evidence="1 6"/>
<comment type="caution">
    <text evidence="11">The sequence shown here is derived from an EMBL/GenBank/DDBJ whole genome shotgun (WGS) entry which is preliminary data.</text>
</comment>
<keyword evidence="7" id="KW-0175">Coiled coil</keyword>
<dbReference type="Pfam" id="PF18317">
    <property type="entry name" value="SDH_C"/>
    <property type="match status" value="1"/>
</dbReference>
<dbReference type="GO" id="GO:0019632">
    <property type="term" value="P:shikimate metabolic process"/>
    <property type="evidence" value="ECO:0007669"/>
    <property type="project" value="InterPro"/>
</dbReference>
<comment type="catalytic activity">
    <reaction evidence="6">
        <text>shikimate + NADP(+) = 3-dehydroshikimate + NADPH + H(+)</text>
        <dbReference type="Rhea" id="RHEA:17737"/>
        <dbReference type="ChEBI" id="CHEBI:15378"/>
        <dbReference type="ChEBI" id="CHEBI:16630"/>
        <dbReference type="ChEBI" id="CHEBI:36208"/>
        <dbReference type="ChEBI" id="CHEBI:57783"/>
        <dbReference type="ChEBI" id="CHEBI:58349"/>
        <dbReference type="EC" id="1.1.1.25"/>
    </reaction>
</comment>
<dbReference type="CDD" id="cd01065">
    <property type="entry name" value="NAD_bind_Shikimate_DH"/>
    <property type="match status" value="1"/>
</dbReference>
<proteinExistence type="inferred from homology"/>
<evidence type="ECO:0000256" key="6">
    <source>
        <dbReference type="HAMAP-Rule" id="MF_00222"/>
    </source>
</evidence>
<feature type="domain" description="Shikimate dehydrogenase substrate binding N-terminal" evidence="9">
    <location>
        <begin position="11"/>
        <end position="93"/>
    </location>
</feature>
<feature type="binding site" evidence="6">
    <location>
        <position position="248"/>
    </location>
    <ligand>
        <name>NADP(+)</name>
        <dbReference type="ChEBI" id="CHEBI:58349"/>
    </ligand>
</feature>
<feature type="binding site" evidence="6">
    <location>
        <position position="227"/>
    </location>
    <ligand>
        <name>shikimate</name>
        <dbReference type="ChEBI" id="CHEBI:36208"/>
    </ligand>
</feature>
<feature type="binding site" evidence="6">
    <location>
        <position position="82"/>
    </location>
    <ligand>
        <name>NADP(+)</name>
        <dbReference type="ChEBI" id="CHEBI:58349"/>
    </ligand>
</feature>
<dbReference type="GO" id="GO:0008652">
    <property type="term" value="P:amino acid biosynthetic process"/>
    <property type="evidence" value="ECO:0007669"/>
    <property type="project" value="UniProtKB-KW"/>
</dbReference>
<dbReference type="GO" id="GO:0009423">
    <property type="term" value="P:chorismate biosynthetic process"/>
    <property type="evidence" value="ECO:0007669"/>
    <property type="project" value="UniProtKB-UniRule"/>
</dbReference>
<dbReference type="PATRIC" id="fig|1698282.3.peg.21"/>
<evidence type="ECO:0000313" key="12">
    <source>
        <dbReference type="Proteomes" id="UP000070491"/>
    </source>
</evidence>
<dbReference type="InterPro" id="IPR013708">
    <property type="entry name" value="Shikimate_DH-bd_N"/>
</dbReference>
<dbReference type="InterPro" id="IPR046346">
    <property type="entry name" value="Aminoacid_DH-like_N_sf"/>
</dbReference>
<dbReference type="Pfam" id="PF01488">
    <property type="entry name" value="Shikimate_DH"/>
    <property type="match status" value="1"/>
</dbReference>
<feature type="domain" description="SDH C-terminal" evidence="10">
    <location>
        <begin position="248"/>
        <end position="276"/>
    </location>
</feature>
<dbReference type="NCBIfam" id="TIGR00507">
    <property type="entry name" value="aroE"/>
    <property type="match status" value="1"/>
</dbReference>
<evidence type="ECO:0000259" key="9">
    <source>
        <dbReference type="Pfam" id="PF08501"/>
    </source>
</evidence>
<evidence type="ECO:0000256" key="7">
    <source>
        <dbReference type="SAM" id="Coils"/>
    </source>
</evidence>
<feature type="domain" description="Quinate/shikimate 5-dehydrogenase/glutamyl-tRNA reductase" evidence="8">
    <location>
        <begin position="117"/>
        <end position="225"/>
    </location>
</feature>
<feature type="binding site" evidence="6">
    <location>
        <position position="106"/>
    </location>
    <ligand>
        <name>shikimate</name>
        <dbReference type="ChEBI" id="CHEBI:36208"/>
    </ligand>
</feature>
<keyword evidence="12" id="KW-1185">Reference proteome</keyword>
<feature type="binding site" evidence="6">
    <location>
        <begin position="130"/>
        <end position="134"/>
    </location>
    <ligand>
        <name>NADP(+)</name>
        <dbReference type="ChEBI" id="CHEBI:58349"/>
    </ligand>
</feature>
<dbReference type="InterPro" id="IPR036291">
    <property type="entry name" value="NAD(P)-bd_dom_sf"/>
</dbReference>
<dbReference type="InterPro" id="IPR006151">
    <property type="entry name" value="Shikm_DH/Glu-tRNA_Rdtase"/>
</dbReference>
<comment type="subunit">
    <text evidence="6">Homodimer.</text>
</comment>
<feature type="binding site" evidence="6">
    <location>
        <position position="225"/>
    </location>
    <ligand>
        <name>NADP(+)</name>
        <dbReference type="ChEBI" id="CHEBI:58349"/>
    </ligand>
</feature>
<feature type="binding site" evidence="6">
    <location>
        <begin position="19"/>
        <end position="21"/>
    </location>
    <ligand>
        <name>shikimate</name>
        <dbReference type="ChEBI" id="CHEBI:36208"/>
    </ligand>
</feature>
<dbReference type="NCBIfam" id="NF001314">
    <property type="entry name" value="PRK00258.2-2"/>
    <property type="match status" value="1"/>
</dbReference>
<dbReference type="InterPro" id="IPR041121">
    <property type="entry name" value="SDH_C"/>
</dbReference>
<dbReference type="Proteomes" id="UP000070491">
    <property type="component" value="Unassembled WGS sequence"/>
</dbReference>
<dbReference type="UniPathway" id="UPA00053">
    <property type="reaction ID" value="UER00087"/>
</dbReference>
<name>A0A133VJA5_9EURY</name>
<comment type="similarity">
    <text evidence="6">Belongs to the shikimate dehydrogenase family.</text>
</comment>
<dbReference type="EMBL" id="LHYG01000001">
    <property type="protein sequence ID" value="KXB06507.1"/>
    <property type="molecule type" value="Genomic_DNA"/>
</dbReference>
<comment type="pathway">
    <text evidence="6">Metabolic intermediate biosynthesis; chorismate biosynthesis; chorismate from D-erythrose 4-phosphate and phosphoenolpyruvate: step 4/7.</text>
</comment>
<sequence length="284" mass="30904">MISSQTKLVGLIGNPIKHSISPAIQNAAFKESDLDFIYTAFNVEKDHLSEAIGGIKALGIKGANVTIPHKTSIINYLDELDDLADKIGAVNTIKREKDNLKGYNTDGIGALRALKGEVEKIENKNVLLLGAGGAARAIAFTLVGEGANLTLSNRTESKAENLSSEIEKKTNREVNQVTLKEESLEEEMKNCEILINSTSVGMHPNEDETLVTSENMHDDLTVMDIVYNPLQTKLLQEAEKIGANTINGLEMLIQQGAASFEIWTGKKPSIETMKKAGKKALEEK</sequence>
<feature type="binding site" evidence="6">
    <location>
        <begin position="153"/>
        <end position="158"/>
    </location>
    <ligand>
        <name>NADP(+)</name>
        <dbReference type="ChEBI" id="CHEBI:58349"/>
    </ligand>
</feature>
<evidence type="ECO:0000256" key="5">
    <source>
        <dbReference type="ARBA" id="ARBA00023141"/>
    </source>
</evidence>
<evidence type="ECO:0000259" key="8">
    <source>
        <dbReference type="Pfam" id="PF01488"/>
    </source>
</evidence>
<evidence type="ECO:0000256" key="1">
    <source>
        <dbReference type="ARBA" id="ARBA00012962"/>
    </source>
</evidence>
<dbReference type="NCBIfam" id="NF001319">
    <property type="entry name" value="PRK00258.3-3"/>
    <property type="match status" value="1"/>
</dbReference>